<feature type="domain" description="ATPase AAA-type core" evidence="1">
    <location>
        <begin position="26"/>
        <end position="298"/>
    </location>
</feature>
<gene>
    <name evidence="2" type="ORF">R28058_18591</name>
</gene>
<dbReference type="InterPro" id="IPR027417">
    <property type="entry name" value="P-loop_NTPase"/>
</dbReference>
<dbReference type="Pfam" id="PF13304">
    <property type="entry name" value="AAA_21"/>
    <property type="match status" value="1"/>
</dbReference>
<dbReference type="OrthoDB" id="9801813at2"/>
<dbReference type="EMBL" id="CEKZ01000003">
    <property type="protein sequence ID" value="CEQ04126.1"/>
    <property type="molecule type" value="Genomic_DNA"/>
</dbReference>
<dbReference type="Proteomes" id="UP000049127">
    <property type="component" value="Unassembled WGS sequence"/>
</dbReference>
<dbReference type="AlphaFoldDB" id="A0A0C7G8F9"/>
<organism evidence="2 3">
    <name type="scientific">Paraclostridium sordellii</name>
    <name type="common">Clostridium sordellii</name>
    <dbReference type="NCBI Taxonomy" id="1505"/>
    <lineage>
        <taxon>Bacteria</taxon>
        <taxon>Bacillati</taxon>
        <taxon>Bacillota</taxon>
        <taxon>Clostridia</taxon>
        <taxon>Peptostreptococcales</taxon>
        <taxon>Peptostreptococcaceae</taxon>
        <taxon>Paraclostridium</taxon>
    </lineage>
</organism>
<dbReference type="SUPFAM" id="SSF52540">
    <property type="entry name" value="P-loop containing nucleoside triphosphate hydrolases"/>
    <property type="match status" value="1"/>
</dbReference>
<protein>
    <submittedName>
        <fullName evidence="2">Recombination protein F</fullName>
    </submittedName>
</protein>
<reference evidence="2 3" key="1">
    <citation type="submission" date="2015-01" db="EMBL/GenBank/DDBJ databases">
        <authorList>
            <person name="Aslett A.Martin."/>
            <person name="De Silva Nishadi"/>
        </authorList>
    </citation>
    <scope>NUCLEOTIDE SEQUENCE [LARGE SCALE GENOMIC DNA]</scope>
    <source>
        <strain evidence="2 3">R28058</strain>
    </source>
</reference>
<dbReference type="PANTHER" id="PTHR43581">
    <property type="entry name" value="ATP/GTP PHOSPHATASE"/>
    <property type="match status" value="1"/>
</dbReference>
<dbReference type="InterPro" id="IPR051396">
    <property type="entry name" value="Bact_Antivir_Def_Nuclease"/>
</dbReference>
<sequence length="345" mass="39719">MSYLSYLNIKKFRGISNLEIENLVNINIIVGDNNSGKTSLLESISFLEKPDSIKNMLLNASRRDSSNNSKFELFLEMFPKNQNNIRDIQIESIINNIKNELKIEGKISEVVDFNSRNSYFDSKVFEGYVNLKKDNEEILNKEIYIQENKQMRLSEDLNLIKIVYMTPYDHFIENILNNTIEVIKEGDKDKIVKLLKLFDANIIGFEVLPNLKQNSSSIYIQHKIYNLMPLSSFGDGVKKVLTLASGLINAKNGILLIDEIETAIYKDMINDVFKWFVKSCMEYNVQLICTTHSLEVIDSIVEGMENNISKLACFRIETIDNYMNATRFSGSKLKDIRTILGQDVR</sequence>
<dbReference type="Gene3D" id="3.40.50.300">
    <property type="entry name" value="P-loop containing nucleotide triphosphate hydrolases"/>
    <property type="match status" value="1"/>
</dbReference>
<accession>A0A0C7G8F9</accession>
<dbReference type="GO" id="GO:0005524">
    <property type="term" value="F:ATP binding"/>
    <property type="evidence" value="ECO:0007669"/>
    <property type="project" value="InterPro"/>
</dbReference>
<dbReference type="GO" id="GO:0016887">
    <property type="term" value="F:ATP hydrolysis activity"/>
    <property type="evidence" value="ECO:0007669"/>
    <property type="project" value="InterPro"/>
</dbReference>
<dbReference type="PANTHER" id="PTHR43581:SF4">
    <property type="entry name" value="ATP_GTP PHOSPHATASE"/>
    <property type="match status" value="1"/>
</dbReference>
<name>A0A0C7G8F9_PARSO</name>
<dbReference type="InterPro" id="IPR003959">
    <property type="entry name" value="ATPase_AAA_core"/>
</dbReference>
<evidence type="ECO:0000259" key="1">
    <source>
        <dbReference type="Pfam" id="PF13304"/>
    </source>
</evidence>
<evidence type="ECO:0000313" key="2">
    <source>
        <dbReference type="EMBL" id="CEQ04126.1"/>
    </source>
</evidence>
<proteinExistence type="predicted"/>
<evidence type="ECO:0000313" key="3">
    <source>
        <dbReference type="Proteomes" id="UP000049127"/>
    </source>
</evidence>
<dbReference type="RefSeq" id="WP_055342183.1">
    <property type="nucleotide sequence ID" value="NZ_CDNI01000003.1"/>
</dbReference>